<reference evidence="1 2" key="1">
    <citation type="submission" date="2020-08" db="EMBL/GenBank/DDBJ databases">
        <title>Genomic Encyclopedia of Type Strains, Phase IV (KMG-IV): sequencing the most valuable type-strain genomes for metagenomic binning, comparative biology and taxonomic classification.</title>
        <authorList>
            <person name="Goeker M."/>
        </authorList>
    </citation>
    <scope>NUCLEOTIDE SEQUENCE [LARGE SCALE GENOMIC DNA]</scope>
    <source>
        <strain evidence="1 2">DSM 11099</strain>
    </source>
</reference>
<keyword evidence="2" id="KW-1185">Reference proteome</keyword>
<evidence type="ECO:0000313" key="1">
    <source>
        <dbReference type="EMBL" id="MBB6014576.1"/>
    </source>
</evidence>
<comment type="caution">
    <text evidence="1">The sequence shown here is derived from an EMBL/GenBank/DDBJ whole genome shotgun (WGS) entry which is preliminary data.</text>
</comment>
<sequence length="127" mass="13692">MTVQEYARPLIAHMMGKGASGPLVDKVFGVVIGMCTETFRTSLNAITLYDGQPALEALKEPTQARRGNSLCFGTLFLHQGRAACLVNALGAVSPLHAASNRGSLARLLAVIVMMNRDRTRSTPRYMA</sequence>
<organism evidence="1 2">
    <name type="scientific">Aquamicrobium lusatiense</name>
    <dbReference type="NCBI Taxonomy" id="89772"/>
    <lineage>
        <taxon>Bacteria</taxon>
        <taxon>Pseudomonadati</taxon>
        <taxon>Pseudomonadota</taxon>
        <taxon>Alphaproteobacteria</taxon>
        <taxon>Hyphomicrobiales</taxon>
        <taxon>Phyllobacteriaceae</taxon>
        <taxon>Aquamicrobium</taxon>
    </lineage>
</organism>
<name>A0A7W9S5N8_9HYPH</name>
<dbReference type="EMBL" id="JACHEU010000006">
    <property type="protein sequence ID" value="MBB6014576.1"/>
    <property type="molecule type" value="Genomic_DNA"/>
</dbReference>
<dbReference type="AlphaFoldDB" id="A0A7W9S5N8"/>
<gene>
    <name evidence="1" type="ORF">HNR59_003971</name>
</gene>
<proteinExistence type="predicted"/>
<protein>
    <submittedName>
        <fullName evidence="1">Uncharacterized protein</fullName>
    </submittedName>
</protein>
<dbReference type="Proteomes" id="UP000533306">
    <property type="component" value="Unassembled WGS sequence"/>
</dbReference>
<dbReference type="RefSeq" id="WP_183832833.1">
    <property type="nucleotide sequence ID" value="NZ_JACHEU010000006.1"/>
</dbReference>
<accession>A0A7W9S5N8</accession>
<evidence type="ECO:0000313" key="2">
    <source>
        <dbReference type="Proteomes" id="UP000533306"/>
    </source>
</evidence>